<proteinExistence type="inferred from homology"/>
<feature type="transmembrane region" description="Helical" evidence="10">
    <location>
        <begin position="147"/>
        <end position="169"/>
    </location>
</feature>
<evidence type="ECO:0000256" key="6">
    <source>
        <dbReference type="ARBA" id="ARBA00023136"/>
    </source>
</evidence>
<dbReference type="Gene3D" id="1.10.287.70">
    <property type="match status" value="1"/>
</dbReference>
<evidence type="ECO:0000256" key="9">
    <source>
        <dbReference type="SAM" id="MobiDB-lite"/>
    </source>
</evidence>
<feature type="transmembrane region" description="Helical" evidence="10">
    <location>
        <begin position="282"/>
        <end position="304"/>
    </location>
</feature>
<protein>
    <submittedName>
        <fullName evidence="14">Two pore potassium channel protein sup-9-like</fullName>
    </submittedName>
</protein>
<evidence type="ECO:0000256" key="11">
    <source>
        <dbReference type="SAM" id="SignalP"/>
    </source>
</evidence>
<feature type="domain" description="Potassium channel" evidence="12">
    <location>
        <begin position="292"/>
        <end position="371"/>
    </location>
</feature>
<evidence type="ECO:0000256" key="4">
    <source>
        <dbReference type="ARBA" id="ARBA00022989"/>
    </source>
</evidence>
<dbReference type="PANTHER" id="PTHR11003:SF352">
    <property type="entry name" value="BCDNA.GH04802-RELATED"/>
    <property type="match status" value="1"/>
</dbReference>
<feature type="transmembrane region" description="Helical" evidence="10">
    <location>
        <begin position="347"/>
        <end position="369"/>
    </location>
</feature>
<keyword evidence="2 8" id="KW-0813">Transport</keyword>
<feature type="region of interest" description="Disordered" evidence="9">
    <location>
        <begin position="249"/>
        <end position="276"/>
    </location>
</feature>
<keyword evidence="7 8" id="KW-0407">Ion channel</keyword>
<dbReference type="SUPFAM" id="SSF81324">
    <property type="entry name" value="Voltage-gated potassium channels"/>
    <property type="match status" value="2"/>
</dbReference>
<dbReference type="InterPro" id="IPR003280">
    <property type="entry name" value="2pore_dom_K_chnl"/>
</dbReference>
<keyword evidence="5 8" id="KW-0406">Ion transport</keyword>
<feature type="chain" id="PRO_5047119034" evidence="11">
    <location>
        <begin position="23"/>
        <end position="397"/>
    </location>
</feature>
<name>A0ABM1EN36_PRICU</name>
<evidence type="ECO:0000256" key="8">
    <source>
        <dbReference type="RuleBase" id="RU003857"/>
    </source>
</evidence>
<keyword evidence="3 8" id="KW-0812">Transmembrane</keyword>
<dbReference type="PRINTS" id="PR01333">
    <property type="entry name" value="2POREKCHANEL"/>
</dbReference>
<evidence type="ECO:0000256" key="2">
    <source>
        <dbReference type="ARBA" id="ARBA00022448"/>
    </source>
</evidence>
<gene>
    <name evidence="14" type="primary">LOC106813875</name>
</gene>
<dbReference type="InterPro" id="IPR013099">
    <property type="entry name" value="K_chnl_dom"/>
</dbReference>
<reference evidence="14" key="1">
    <citation type="submission" date="2025-08" db="UniProtKB">
        <authorList>
            <consortium name="RefSeq"/>
        </authorList>
    </citation>
    <scope>IDENTIFICATION</scope>
</reference>
<evidence type="ECO:0000256" key="7">
    <source>
        <dbReference type="ARBA" id="ARBA00023303"/>
    </source>
</evidence>
<dbReference type="Pfam" id="PF07885">
    <property type="entry name" value="Ion_trans_2"/>
    <property type="match status" value="2"/>
</dbReference>
<feature type="signal peptide" evidence="11">
    <location>
        <begin position="1"/>
        <end position="22"/>
    </location>
</feature>
<dbReference type="GeneID" id="106813875"/>
<evidence type="ECO:0000259" key="12">
    <source>
        <dbReference type="Pfam" id="PF07885"/>
    </source>
</evidence>
<evidence type="ECO:0000256" key="10">
    <source>
        <dbReference type="SAM" id="Phobius"/>
    </source>
</evidence>
<organism evidence="13 14">
    <name type="scientific">Priapulus caudatus</name>
    <name type="common">Priapulid worm</name>
    <dbReference type="NCBI Taxonomy" id="37621"/>
    <lineage>
        <taxon>Eukaryota</taxon>
        <taxon>Metazoa</taxon>
        <taxon>Ecdysozoa</taxon>
        <taxon>Scalidophora</taxon>
        <taxon>Priapulida</taxon>
        <taxon>Priapulimorpha</taxon>
        <taxon>Priapulimorphida</taxon>
        <taxon>Priapulidae</taxon>
        <taxon>Priapulus</taxon>
    </lineage>
</organism>
<keyword evidence="4 10" id="KW-1133">Transmembrane helix</keyword>
<evidence type="ECO:0000256" key="5">
    <source>
        <dbReference type="ARBA" id="ARBA00023065"/>
    </source>
</evidence>
<feature type="compositionally biased region" description="Low complexity" evidence="9">
    <location>
        <begin position="253"/>
        <end position="267"/>
    </location>
</feature>
<keyword evidence="11" id="KW-0732">Signal</keyword>
<dbReference type="RefSeq" id="XP_014673607.1">
    <property type="nucleotide sequence ID" value="XM_014818121.1"/>
</dbReference>
<evidence type="ECO:0000256" key="3">
    <source>
        <dbReference type="ARBA" id="ARBA00022692"/>
    </source>
</evidence>
<evidence type="ECO:0000256" key="1">
    <source>
        <dbReference type="ARBA" id="ARBA00004141"/>
    </source>
</evidence>
<accession>A0ABM1EN36</accession>
<evidence type="ECO:0000313" key="14">
    <source>
        <dbReference type="RefSeq" id="XP_014673607.1"/>
    </source>
</evidence>
<feature type="transmembrane region" description="Helical" evidence="10">
    <location>
        <begin position="316"/>
        <end position="335"/>
    </location>
</feature>
<comment type="similarity">
    <text evidence="8">Belongs to the two pore domain potassium channel (TC 1.A.1.8) family.</text>
</comment>
<keyword evidence="13" id="KW-1185">Reference proteome</keyword>
<feature type="domain" description="Potassium channel" evidence="12">
    <location>
        <begin position="111"/>
        <end position="169"/>
    </location>
</feature>
<dbReference type="PANTHER" id="PTHR11003">
    <property type="entry name" value="POTASSIUM CHANNEL, SUBFAMILY K"/>
    <property type="match status" value="1"/>
</dbReference>
<dbReference type="Proteomes" id="UP000695022">
    <property type="component" value="Unplaced"/>
</dbReference>
<comment type="subcellular location">
    <subcellularLocation>
        <location evidence="1">Membrane</location>
        <topology evidence="1">Multi-pass membrane protein</topology>
    </subcellularLocation>
</comment>
<sequence>MHEACVVLCAAYLLLLYSSVNSTVYSSITEKLQGGLIFRAIESPFEMEKKRELLRVRDELVDSLWELTLETNIFWPDNWTREAEANLQVFEKQLVKALRQGYDGLDPGEAEQQWSFSGALLFSITVITTIGYGNLAPRTYAGKLLTILYAVIGIPIMLLCLANIGDFLAHSFKYLYARLLMQYKKLKHGYLRKRHLRHRRKLRREQSDLKGHAKRHADVSIPLTRESHGVCANNLELVENGLHATVAPPPPVSSTAPSLHDDSTSNNGSGGDADSGIDTTRVTVPVTLCLGLLIAYIWLGAFIFSVWEKWKLLDGAYFCFVTLSTIGFGDFVPGASLLSQGADAQTKLATCALYLLFGLALISMCFNLVQEEVGRKFYMLGKKIGSLGDADDNTIHL</sequence>
<feature type="transmembrane region" description="Helical" evidence="10">
    <location>
        <begin position="114"/>
        <end position="135"/>
    </location>
</feature>
<keyword evidence="6 10" id="KW-0472">Membrane</keyword>
<evidence type="ECO:0000313" key="13">
    <source>
        <dbReference type="Proteomes" id="UP000695022"/>
    </source>
</evidence>